<evidence type="ECO:0000256" key="1">
    <source>
        <dbReference type="ARBA" id="ARBA00004141"/>
    </source>
</evidence>
<evidence type="ECO:0000256" key="8">
    <source>
        <dbReference type="SAM" id="Phobius"/>
    </source>
</evidence>
<sequence>MSNTTTHADGHVTEKAQPKAIFACLMAALAGLMFGLDIGVISGATKFIQQEFQISDQVIEWIVSSMMAGAALGALGAGSLSAKLGRKKSLMLGAILFVIGSILCGLATSPTMLIFARFLLGLAIGIASFTAPLYLAEVAPENIRGSMISLYQLMITAGILIAFLSNTAFSYYEAWRWMLGIIAIPGVLFLIGVFALPDSPRWLIMAGRKQEAIKVLHKLRGDEKVIQQEVAEIEEQLKVPQKGWSLFKENANFRRSVGLGVLLQVVQQFTGMNVVMYYAPRIFEGMGYDTAAQMWFTAAVGLTNVLATFIAIFLVDKWGRKPILYTGFVVMAVGLGVVGTMLGMGNLSHGQQTFTVVMLLIFIVGFAMSAGPLIWTLCSEVQPLKGRDFGIGCSTFTNWIANMIVGATFLTMLGTLGQGTTFWIYAGLNVVFIFLVFLLVPETKGVTLERIERNLMQGKRLRDLGQ</sequence>
<feature type="transmembrane region" description="Helical" evidence="8">
    <location>
        <begin position="89"/>
        <end position="108"/>
    </location>
</feature>
<feature type="transmembrane region" description="Helical" evidence="8">
    <location>
        <begin position="322"/>
        <end position="342"/>
    </location>
</feature>
<evidence type="ECO:0000256" key="7">
    <source>
        <dbReference type="RuleBase" id="RU003346"/>
    </source>
</evidence>
<feature type="transmembrane region" description="Helical" evidence="8">
    <location>
        <begin position="257"/>
        <end position="279"/>
    </location>
</feature>
<feature type="transmembrane region" description="Helical" evidence="8">
    <location>
        <begin position="148"/>
        <end position="169"/>
    </location>
</feature>
<keyword evidence="5 8" id="KW-1133">Transmembrane helix</keyword>
<dbReference type="NCBIfam" id="TIGR00879">
    <property type="entry name" value="SP"/>
    <property type="match status" value="1"/>
</dbReference>
<dbReference type="PROSITE" id="PS50850">
    <property type="entry name" value="MFS"/>
    <property type="match status" value="1"/>
</dbReference>
<dbReference type="PANTHER" id="PTHR48020:SF12">
    <property type="entry name" value="PROTON MYO-INOSITOL COTRANSPORTER"/>
    <property type="match status" value="1"/>
</dbReference>
<dbReference type="Proteomes" id="UP000256988">
    <property type="component" value="Unassembled WGS sequence"/>
</dbReference>
<comment type="caution">
    <text evidence="10">The sequence shown here is derived from an EMBL/GenBank/DDBJ whole genome shotgun (WGS) entry which is preliminary data.</text>
</comment>
<dbReference type="InterPro" id="IPR050814">
    <property type="entry name" value="Myo-inositol_Transporter"/>
</dbReference>
<dbReference type="InterPro" id="IPR036259">
    <property type="entry name" value="MFS_trans_sf"/>
</dbReference>
<dbReference type="AlphaFoldDB" id="A0A3D9EIP8"/>
<dbReference type="Pfam" id="PF00083">
    <property type="entry name" value="Sugar_tr"/>
    <property type="match status" value="1"/>
</dbReference>
<evidence type="ECO:0000313" key="11">
    <source>
        <dbReference type="Proteomes" id="UP000256988"/>
    </source>
</evidence>
<protein>
    <submittedName>
        <fullName evidence="10">SP family galactose:H+ symporter-like MFS transporter</fullName>
    </submittedName>
</protein>
<evidence type="ECO:0000256" key="5">
    <source>
        <dbReference type="ARBA" id="ARBA00022989"/>
    </source>
</evidence>
<feature type="transmembrane region" description="Helical" evidence="8">
    <location>
        <begin position="291"/>
        <end position="315"/>
    </location>
</feature>
<evidence type="ECO:0000256" key="4">
    <source>
        <dbReference type="ARBA" id="ARBA00022692"/>
    </source>
</evidence>
<dbReference type="Gene3D" id="1.20.1250.20">
    <property type="entry name" value="MFS general substrate transporter like domains"/>
    <property type="match status" value="1"/>
</dbReference>
<dbReference type="SUPFAM" id="SSF103473">
    <property type="entry name" value="MFS general substrate transporter"/>
    <property type="match status" value="1"/>
</dbReference>
<comment type="subcellular location">
    <subcellularLocation>
        <location evidence="1">Membrane</location>
        <topology evidence="1">Multi-pass membrane protein</topology>
    </subcellularLocation>
</comment>
<dbReference type="GeneID" id="57558958"/>
<feature type="transmembrane region" description="Helical" evidence="8">
    <location>
        <begin position="422"/>
        <end position="440"/>
    </location>
</feature>
<dbReference type="GO" id="GO:0016020">
    <property type="term" value="C:membrane"/>
    <property type="evidence" value="ECO:0007669"/>
    <property type="project" value="UniProtKB-SubCell"/>
</dbReference>
<dbReference type="GO" id="GO:0022857">
    <property type="term" value="F:transmembrane transporter activity"/>
    <property type="evidence" value="ECO:0007669"/>
    <property type="project" value="InterPro"/>
</dbReference>
<evidence type="ECO:0000256" key="3">
    <source>
        <dbReference type="ARBA" id="ARBA00022448"/>
    </source>
</evidence>
<evidence type="ECO:0000313" key="10">
    <source>
        <dbReference type="EMBL" id="RED02983.1"/>
    </source>
</evidence>
<feature type="transmembrane region" description="Helical" evidence="8">
    <location>
        <begin position="20"/>
        <end position="41"/>
    </location>
</feature>
<keyword evidence="4 8" id="KW-0812">Transmembrane</keyword>
<feature type="transmembrane region" description="Helical" evidence="8">
    <location>
        <begin position="61"/>
        <end position="82"/>
    </location>
</feature>
<dbReference type="InterPro" id="IPR020846">
    <property type="entry name" value="MFS_dom"/>
</dbReference>
<dbReference type="RefSeq" id="WP_027597387.1">
    <property type="nucleotide sequence ID" value="NZ_QRDL01000004.1"/>
</dbReference>
<gene>
    <name evidence="10" type="ORF">DFO60_3023</name>
</gene>
<evidence type="ECO:0000256" key="6">
    <source>
        <dbReference type="ARBA" id="ARBA00023136"/>
    </source>
</evidence>
<dbReference type="EMBL" id="QRDL01000004">
    <property type="protein sequence ID" value="RED02983.1"/>
    <property type="molecule type" value="Genomic_DNA"/>
</dbReference>
<dbReference type="PROSITE" id="PS00216">
    <property type="entry name" value="SUGAR_TRANSPORT_1"/>
    <property type="match status" value="1"/>
</dbReference>
<keyword evidence="6 8" id="KW-0472">Membrane</keyword>
<organism evidence="10 11">
    <name type="scientific">Ectopseudomonas oleovorans</name>
    <name type="common">Pseudomonas oleovorans</name>
    <dbReference type="NCBI Taxonomy" id="301"/>
    <lineage>
        <taxon>Bacteria</taxon>
        <taxon>Pseudomonadati</taxon>
        <taxon>Pseudomonadota</taxon>
        <taxon>Gammaproteobacteria</taxon>
        <taxon>Pseudomonadales</taxon>
        <taxon>Pseudomonadaceae</taxon>
        <taxon>Ectopseudomonas</taxon>
    </lineage>
</organism>
<dbReference type="FunFam" id="1.20.1250.20:FF:000134">
    <property type="entry name" value="MFS sugar transporter protein"/>
    <property type="match status" value="1"/>
</dbReference>
<dbReference type="InterPro" id="IPR003663">
    <property type="entry name" value="Sugar/inositol_transpt"/>
</dbReference>
<dbReference type="PRINTS" id="PR00171">
    <property type="entry name" value="SUGRTRNSPORT"/>
</dbReference>
<feature type="domain" description="Major facilitator superfamily (MFS) profile" evidence="9">
    <location>
        <begin position="23"/>
        <end position="444"/>
    </location>
</feature>
<keyword evidence="3 7" id="KW-0813">Transport</keyword>
<proteinExistence type="inferred from homology"/>
<comment type="similarity">
    <text evidence="2 7">Belongs to the major facilitator superfamily. Sugar transporter (TC 2.A.1.1) family.</text>
</comment>
<evidence type="ECO:0000259" key="9">
    <source>
        <dbReference type="PROSITE" id="PS50850"/>
    </source>
</evidence>
<feature type="transmembrane region" description="Helical" evidence="8">
    <location>
        <begin position="354"/>
        <end position="377"/>
    </location>
</feature>
<dbReference type="InterPro" id="IPR005828">
    <property type="entry name" value="MFS_sugar_transport-like"/>
</dbReference>
<feature type="transmembrane region" description="Helical" evidence="8">
    <location>
        <begin position="175"/>
        <end position="196"/>
    </location>
</feature>
<reference evidence="10 11" key="1">
    <citation type="submission" date="2018-07" db="EMBL/GenBank/DDBJ databases">
        <title>Genome sequencing of rice bacterial endophytes.</title>
        <authorList>
            <person name="Venturi V."/>
        </authorList>
    </citation>
    <scope>NUCLEOTIDE SEQUENCE [LARGE SCALE GENOMIC DNA]</scope>
    <source>
        <strain evidence="10 11">AG1002</strain>
    </source>
</reference>
<name>A0A3D9EIP8_ECTOL</name>
<dbReference type="PANTHER" id="PTHR48020">
    <property type="entry name" value="PROTON MYO-INOSITOL COTRANSPORTER"/>
    <property type="match status" value="1"/>
</dbReference>
<evidence type="ECO:0000256" key="2">
    <source>
        <dbReference type="ARBA" id="ARBA00010992"/>
    </source>
</evidence>
<accession>A0A3D9EIP8</accession>
<feature type="transmembrane region" description="Helical" evidence="8">
    <location>
        <begin position="114"/>
        <end position="136"/>
    </location>
</feature>
<feature type="transmembrane region" description="Helical" evidence="8">
    <location>
        <begin position="389"/>
        <end position="410"/>
    </location>
</feature>
<dbReference type="InterPro" id="IPR005829">
    <property type="entry name" value="Sugar_transporter_CS"/>
</dbReference>
<dbReference type="PROSITE" id="PS00217">
    <property type="entry name" value="SUGAR_TRANSPORT_2"/>
    <property type="match status" value="1"/>
</dbReference>